<reference evidence="2" key="1">
    <citation type="submission" date="2022-11" db="UniProtKB">
        <authorList>
            <consortium name="WormBaseParasite"/>
        </authorList>
    </citation>
    <scope>IDENTIFICATION</scope>
</reference>
<evidence type="ECO:0000313" key="1">
    <source>
        <dbReference type="Proteomes" id="UP000887540"/>
    </source>
</evidence>
<dbReference type="AlphaFoldDB" id="A0A914E7I4"/>
<evidence type="ECO:0000313" key="2">
    <source>
        <dbReference type="WBParaSite" id="ACRNAN_scaffold6227.g15818.t1"/>
    </source>
</evidence>
<sequence length="121" mass="14227">MVVISCSDEIIRRFISVEQELFLKITHLTLQVHVNKGQFENVAKLLSVLQKSHTTLEINLELHAPDANLITSQLNEFYDLNLKKIKIICYCVQRMVPFNRWYYTTFTTSIKNATHQFMYNS</sequence>
<dbReference type="WBParaSite" id="ACRNAN_scaffold6227.g15818.t1">
    <property type="protein sequence ID" value="ACRNAN_scaffold6227.g15818.t1"/>
    <property type="gene ID" value="ACRNAN_scaffold6227.g15818"/>
</dbReference>
<keyword evidence="1" id="KW-1185">Reference proteome</keyword>
<dbReference type="Proteomes" id="UP000887540">
    <property type="component" value="Unplaced"/>
</dbReference>
<accession>A0A914E7I4</accession>
<organism evidence="1 2">
    <name type="scientific">Acrobeloides nanus</name>
    <dbReference type="NCBI Taxonomy" id="290746"/>
    <lineage>
        <taxon>Eukaryota</taxon>
        <taxon>Metazoa</taxon>
        <taxon>Ecdysozoa</taxon>
        <taxon>Nematoda</taxon>
        <taxon>Chromadorea</taxon>
        <taxon>Rhabditida</taxon>
        <taxon>Tylenchina</taxon>
        <taxon>Cephalobomorpha</taxon>
        <taxon>Cephaloboidea</taxon>
        <taxon>Cephalobidae</taxon>
        <taxon>Acrobeloides</taxon>
    </lineage>
</organism>
<name>A0A914E7I4_9BILA</name>
<protein>
    <submittedName>
        <fullName evidence="2">Uncharacterized protein</fullName>
    </submittedName>
</protein>
<proteinExistence type="predicted"/>